<keyword evidence="2" id="KW-0472">Membrane</keyword>
<evidence type="ECO:0000313" key="4">
    <source>
        <dbReference type="Proteomes" id="UP000177941"/>
    </source>
</evidence>
<dbReference type="Proteomes" id="UP000177941">
    <property type="component" value="Unassembled WGS sequence"/>
</dbReference>
<accession>A0A1G1XAZ2</accession>
<sequence>MAKKNAGNPVTDDECVNALQTIDRERRGMPATAILAEINRKRAEDESDPAKPKSVSAHLQVMVTNSKPLVAVRTDTKQHLYSLIHIKKGEEPVADEPIIKDPAPPVNPPAENGGNEPPVVLLKPSDALFVKIWALQGRLASDECKTQDDLVQLTIPEATAWCDELVQKVAEKEKRKPLLKPPPVQTLAFSDILYREIWEMQGRLAPAIRKGRDELTRLTIPEAEAWCRLLEQKIADKERAWEVATSEKITVLLEPVVKRIEALEQAFKPLAADCALKVPQAAVSKSFVDEANARSALADRVEAPELVLSKKDPPTATPAEVKNPSVRSRLLIFILLFLGAVGVTISMIRYWPGITGFVRPSTAAVEEAKPENVESVPTSDEDSLQRALEEHDRLFNTKD</sequence>
<gene>
    <name evidence="3" type="ORF">A3E36_01065</name>
</gene>
<protein>
    <submittedName>
        <fullName evidence="3">Uncharacterized protein</fullName>
    </submittedName>
</protein>
<evidence type="ECO:0000256" key="1">
    <source>
        <dbReference type="SAM" id="MobiDB-lite"/>
    </source>
</evidence>
<dbReference type="EMBL" id="MHHS01000015">
    <property type="protein sequence ID" value="OGY37258.1"/>
    <property type="molecule type" value="Genomic_DNA"/>
</dbReference>
<proteinExistence type="predicted"/>
<evidence type="ECO:0000313" key="3">
    <source>
        <dbReference type="EMBL" id="OGY37258.1"/>
    </source>
</evidence>
<feature type="region of interest" description="Disordered" evidence="1">
    <location>
        <begin position="367"/>
        <end position="399"/>
    </location>
</feature>
<organism evidence="3 4">
    <name type="scientific">Candidatus Andersenbacteria bacterium RIFCSPHIGHO2_12_FULL_45_11b</name>
    <dbReference type="NCBI Taxonomy" id="1797282"/>
    <lineage>
        <taxon>Bacteria</taxon>
        <taxon>Candidatus Anderseniibacteriota</taxon>
    </lineage>
</organism>
<feature type="compositionally biased region" description="Basic and acidic residues" evidence="1">
    <location>
        <begin position="383"/>
        <end position="399"/>
    </location>
</feature>
<keyword evidence="2" id="KW-1133">Transmembrane helix</keyword>
<dbReference type="AlphaFoldDB" id="A0A1G1XAZ2"/>
<keyword evidence="2" id="KW-0812">Transmembrane</keyword>
<reference evidence="3 4" key="1">
    <citation type="journal article" date="2016" name="Nat. Commun.">
        <title>Thousands of microbial genomes shed light on interconnected biogeochemical processes in an aquifer system.</title>
        <authorList>
            <person name="Anantharaman K."/>
            <person name="Brown C.T."/>
            <person name="Hug L.A."/>
            <person name="Sharon I."/>
            <person name="Castelle C.J."/>
            <person name="Probst A.J."/>
            <person name="Thomas B.C."/>
            <person name="Singh A."/>
            <person name="Wilkins M.J."/>
            <person name="Karaoz U."/>
            <person name="Brodie E.L."/>
            <person name="Williams K.H."/>
            <person name="Hubbard S.S."/>
            <person name="Banfield J.F."/>
        </authorList>
    </citation>
    <scope>NUCLEOTIDE SEQUENCE [LARGE SCALE GENOMIC DNA]</scope>
</reference>
<feature type="transmembrane region" description="Helical" evidence="2">
    <location>
        <begin position="330"/>
        <end position="351"/>
    </location>
</feature>
<comment type="caution">
    <text evidence="3">The sequence shown here is derived from an EMBL/GenBank/DDBJ whole genome shotgun (WGS) entry which is preliminary data.</text>
</comment>
<evidence type="ECO:0000256" key="2">
    <source>
        <dbReference type="SAM" id="Phobius"/>
    </source>
</evidence>
<name>A0A1G1XAZ2_9BACT</name>